<dbReference type="InterPro" id="IPR027417">
    <property type="entry name" value="P-loop_NTPase"/>
</dbReference>
<evidence type="ECO:0000256" key="2">
    <source>
        <dbReference type="ARBA" id="ARBA00009638"/>
    </source>
</evidence>
<dbReference type="InterPro" id="IPR030393">
    <property type="entry name" value="G_ENGB_dom"/>
</dbReference>
<evidence type="ECO:0000256" key="5">
    <source>
        <dbReference type="ARBA" id="ARBA00022741"/>
    </source>
</evidence>
<evidence type="ECO:0000256" key="7">
    <source>
        <dbReference type="ARBA" id="ARBA00023134"/>
    </source>
</evidence>
<accession>A0A246FJ84</accession>
<dbReference type="RefSeq" id="WP_088464965.1">
    <property type="nucleotide sequence ID" value="NZ_NIRR01000022.1"/>
</dbReference>
<evidence type="ECO:0000313" key="13">
    <source>
        <dbReference type="Proteomes" id="UP000197277"/>
    </source>
</evidence>
<comment type="function">
    <text evidence="10">Necessary for normal cell division and for the maintenance of normal septation.</text>
</comment>
<keyword evidence="9 10" id="KW-0131">Cell cycle</keyword>
<dbReference type="GO" id="GO:0005525">
    <property type="term" value="F:GTP binding"/>
    <property type="evidence" value="ECO:0007669"/>
    <property type="project" value="UniProtKB-UniRule"/>
</dbReference>
<evidence type="ECO:0000256" key="1">
    <source>
        <dbReference type="ARBA" id="ARBA00001946"/>
    </source>
</evidence>
<keyword evidence="3 10" id="KW-0132">Cell division</keyword>
<comment type="caution">
    <text evidence="12">The sequence shown here is derived from an EMBL/GenBank/DDBJ whole genome shotgun (WGS) entry which is preliminary data.</text>
</comment>
<protein>
    <recommendedName>
        <fullName evidence="10">Probable GTP-binding protein EngB</fullName>
    </recommendedName>
</protein>
<dbReference type="HAMAP" id="MF_00321">
    <property type="entry name" value="GTPase_EngB"/>
    <property type="match status" value="1"/>
</dbReference>
<keyword evidence="6" id="KW-0460">Magnesium</keyword>
<evidence type="ECO:0000259" key="11">
    <source>
        <dbReference type="PROSITE" id="PS51706"/>
    </source>
</evidence>
<dbReference type="Proteomes" id="UP000197277">
    <property type="component" value="Unassembled WGS sequence"/>
</dbReference>
<dbReference type="PROSITE" id="PS51706">
    <property type="entry name" value="G_ENGB"/>
    <property type="match status" value="1"/>
</dbReference>
<dbReference type="SUPFAM" id="SSF52540">
    <property type="entry name" value="P-loop containing nucleoside triphosphate hydrolases"/>
    <property type="match status" value="1"/>
</dbReference>
<dbReference type="Gene3D" id="3.40.50.300">
    <property type="entry name" value="P-loop containing nucleotide triphosphate hydrolases"/>
    <property type="match status" value="1"/>
</dbReference>
<dbReference type="FunFam" id="3.40.50.300:FF:000098">
    <property type="entry name" value="Probable GTP-binding protein EngB"/>
    <property type="match status" value="1"/>
</dbReference>
<comment type="similarity">
    <text evidence="2 10">Belongs to the TRAFAC class TrmE-Era-EngA-EngB-Septin-like GTPase superfamily. EngB GTPase family.</text>
</comment>
<evidence type="ECO:0000313" key="12">
    <source>
        <dbReference type="EMBL" id="OWP62627.1"/>
    </source>
</evidence>
<reference evidence="12 13" key="1">
    <citation type="submission" date="2017-06" db="EMBL/GenBank/DDBJ databases">
        <title>Hymenobacter amundsenii sp. nov. isolated from regoliths in Antarctica.</title>
        <authorList>
            <person name="Sedlacek I."/>
            <person name="Kralova S."/>
            <person name="Pantucek R."/>
            <person name="Svec P."/>
            <person name="Holochova P."/>
            <person name="Stankova E."/>
            <person name="Vrbovska V."/>
            <person name="Busse H.-J."/>
        </authorList>
    </citation>
    <scope>NUCLEOTIDE SEQUENCE [LARGE SCALE GENOMIC DNA]</scope>
    <source>
        <strain evidence="12 13">CCM 8682</strain>
    </source>
</reference>
<dbReference type="InterPro" id="IPR006073">
    <property type="entry name" value="GTP-bd"/>
</dbReference>
<sequence length="217" mass="24556">MTIQDAKFLMSNSRVEECPAPTLPEYAFIGRSNVGKSSLINMLTNHKGLAKTSSSPGKTQLINHFLINGNWYLVDLPGYGYAKISKDARAKWARMINFYLRRRENLTCVFVLIDSRHQPQAVDLEFMEQLGSEGIPFVMVFTKADKQSGSRTSQHVVQYLETMSKSWDELPRHFVTSAEEKTGRDEVLDFIAEINQQLAQAPEQAPDQVIDQTPDQA</sequence>
<evidence type="ECO:0000256" key="9">
    <source>
        <dbReference type="ARBA" id="ARBA00023306"/>
    </source>
</evidence>
<dbReference type="NCBIfam" id="TIGR03598">
    <property type="entry name" value="GTPase_YsxC"/>
    <property type="match status" value="1"/>
</dbReference>
<feature type="domain" description="EngB-type G" evidence="11">
    <location>
        <begin position="22"/>
        <end position="197"/>
    </location>
</feature>
<keyword evidence="8 10" id="KW-0717">Septation</keyword>
<keyword evidence="7 10" id="KW-0342">GTP-binding</keyword>
<proteinExistence type="inferred from homology"/>
<dbReference type="Pfam" id="PF01926">
    <property type="entry name" value="MMR_HSR1"/>
    <property type="match status" value="1"/>
</dbReference>
<evidence type="ECO:0000256" key="4">
    <source>
        <dbReference type="ARBA" id="ARBA00022723"/>
    </source>
</evidence>
<dbReference type="GO" id="GO:0046872">
    <property type="term" value="F:metal ion binding"/>
    <property type="evidence" value="ECO:0007669"/>
    <property type="project" value="UniProtKB-KW"/>
</dbReference>
<keyword evidence="13" id="KW-1185">Reference proteome</keyword>
<dbReference type="EMBL" id="NIRR01000022">
    <property type="protein sequence ID" value="OWP62627.1"/>
    <property type="molecule type" value="Genomic_DNA"/>
</dbReference>
<organism evidence="12 13">
    <name type="scientific">Hymenobacter amundsenii</name>
    <dbReference type="NCBI Taxonomy" id="2006685"/>
    <lineage>
        <taxon>Bacteria</taxon>
        <taxon>Pseudomonadati</taxon>
        <taxon>Bacteroidota</taxon>
        <taxon>Cytophagia</taxon>
        <taxon>Cytophagales</taxon>
        <taxon>Hymenobacteraceae</taxon>
        <taxon>Hymenobacter</taxon>
    </lineage>
</organism>
<dbReference type="PANTHER" id="PTHR11649:SF13">
    <property type="entry name" value="ENGB-TYPE G DOMAIN-CONTAINING PROTEIN"/>
    <property type="match status" value="1"/>
</dbReference>
<dbReference type="AlphaFoldDB" id="A0A246FJ84"/>
<dbReference type="InterPro" id="IPR019987">
    <property type="entry name" value="GTP-bd_ribosome_bio_YsxC"/>
</dbReference>
<keyword evidence="4" id="KW-0479">Metal-binding</keyword>
<dbReference type="CDD" id="cd01876">
    <property type="entry name" value="YihA_EngB"/>
    <property type="match status" value="1"/>
</dbReference>
<dbReference type="OrthoDB" id="9804921at2"/>
<dbReference type="PANTHER" id="PTHR11649">
    <property type="entry name" value="MSS1/TRME-RELATED GTP-BINDING PROTEIN"/>
    <property type="match status" value="1"/>
</dbReference>
<evidence type="ECO:0000256" key="10">
    <source>
        <dbReference type="HAMAP-Rule" id="MF_00321"/>
    </source>
</evidence>
<evidence type="ECO:0000256" key="6">
    <source>
        <dbReference type="ARBA" id="ARBA00022842"/>
    </source>
</evidence>
<keyword evidence="5 10" id="KW-0547">Nucleotide-binding</keyword>
<dbReference type="GO" id="GO:0000917">
    <property type="term" value="P:division septum assembly"/>
    <property type="evidence" value="ECO:0007669"/>
    <property type="project" value="UniProtKB-KW"/>
</dbReference>
<gene>
    <name evidence="10" type="primary">engB</name>
    <name evidence="12" type="ORF">CDA63_13385</name>
</gene>
<evidence type="ECO:0000256" key="3">
    <source>
        <dbReference type="ARBA" id="ARBA00022618"/>
    </source>
</evidence>
<name>A0A246FJ84_9BACT</name>
<comment type="cofactor">
    <cofactor evidence="1">
        <name>Mg(2+)</name>
        <dbReference type="ChEBI" id="CHEBI:18420"/>
    </cofactor>
</comment>
<evidence type="ECO:0000256" key="8">
    <source>
        <dbReference type="ARBA" id="ARBA00023210"/>
    </source>
</evidence>